<feature type="compositionally biased region" description="Low complexity" evidence="1">
    <location>
        <begin position="17"/>
        <end position="29"/>
    </location>
</feature>
<evidence type="ECO:0000256" key="1">
    <source>
        <dbReference type="SAM" id="MobiDB-lite"/>
    </source>
</evidence>
<dbReference type="Proteomes" id="UP000236291">
    <property type="component" value="Unassembled WGS sequence"/>
</dbReference>
<gene>
    <name evidence="2" type="ORF">L195_g063838</name>
</gene>
<dbReference type="AlphaFoldDB" id="A0A2K3KPA7"/>
<reference evidence="2 3" key="1">
    <citation type="journal article" date="2014" name="Am. J. Bot.">
        <title>Genome assembly and annotation for red clover (Trifolium pratense; Fabaceae).</title>
        <authorList>
            <person name="Istvanek J."/>
            <person name="Jaros M."/>
            <person name="Krenek A."/>
            <person name="Repkova J."/>
        </authorList>
    </citation>
    <scope>NUCLEOTIDE SEQUENCE [LARGE SCALE GENOMIC DNA]</scope>
    <source>
        <strain evidence="3">cv. Tatra</strain>
        <tissue evidence="2">Young leaves</tissue>
    </source>
</reference>
<evidence type="ECO:0000313" key="3">
    <source>
        <dbReference type="Proteomes" id="UP000236291"/>
    </source>
</evidence>
<feature type="compositionally biased region" description="Polar residues" evidence="1">
    <location>
        <begin position="41"/>
        <end position="51"/>
    </location>
</feature>
<sequence length="51" mass="5511">MLLLLHRYSKATAPAPVSSDVSTSSQLLSPFHEMGQHGEESQQPPTFPSST</sequence>
<feature type="region of interest" description="Disordered" evidence="1">
    <location>
        <begin position="11"/>
        <end position="51"/>
    </location>
</feature>
<accession>A0A2K3KPA7</accession>
<name>A0A2K3KPA7_TRIPR</name>
<protein>
    <submittedName>
        <fullName evidence="2">Uncharacterized protein</fullName>
    </submittedName>
</protein>
<proteinExistence type="predicted"/>
<organism evidence="2 3">
    <name type="scientific">Trifolium pratense</name>
    <name type="common">Red clover</name>
    <dbReference type="NCBI Taxonomy" id="57577"/>
    <lineage>
        <taxon>Eukaryota</taxon>
        <taxon>Viridiplantae</taxon>
        <taxon>Streptophyta</taxon>
        <taxon>Embryophyta</taxon>
        <taxon>Tracheophyta</taxon>
        <taxon>Spermatophyta</taxon>
        <taxon>Magnoliopsida</taxon>
        <taxon>eudicotyledons</taxon>
        <taxon>Gunneridae</taxon>
        <taxon>Pentapetalae</taxon>
        <taxon>rosids</taxon>
        <taxon>fabids</taxon>
        <taxon>Fabales</taxon>
        <taxon>Fabaceae</taxon>
        <taxon>Papilionoideae</taxon>
        <taxon>50 kb inversion clade</taxon>
        <taxon>NPAAA clade</taxon>
        <taxon>Hologalegina</taxon>
        <taxon>IRL clade</taxon>
        <taxon>Trifolieae</taxon>
        <taxon>Trifolium</taxon>
    </lineage>
</organism>
<comment type="caution">
    <text evidence="2">The sequence shown here is derived from an EMBL/GenBank/DDBJ whole genome shotgun (WGS) entry which is preliminary data.</text>
</comment>
<reference evidence="2 3" key="2">
    <citation type="journal article" date="2017" name="Front. Plant Sci.">
        <title>Gene Classification and Mining of Molecular Markers Useful in Red Clover (Trifolium pratense) Breeding.</title>
        <authorList>
            <person name="Istvanek J."/>
            <person name="Dluhosova J."/>
            <person name="Dluhos P."/>
            <person name="Patkova L."/>
            <person name="Nedelnik J."/>
            <person name="Repkova J."/>
        </authorList>
    </citation>
    <scope>NUCLEOTIDE SEQUENCE [LARGE SCALE GENOMIC DNA]</scope>
    <source>
        <strain evidence="3">cv. Tatra</strain>
        <tissue evidence="2">Young leaves</tissue>
    </source>
</reference>
<evidence type="ECO:0000313" key="2">
    <source>
        <dbReference type="EMBL" id="PNX68128.1"/>
    </source>
</evidence>
<dbReference type="EMBL" id="ASHM01222517">
    <property type="protein sequence ID" value="PNX68128.1"/>
    <property type="molecule type" value="Genomic_DNA"/>
</dbReference>